<sequence>MQRYSAGAARARHFSHSSFKKERARVTKARRRYSMKIIGWTKAGHVGGQTALR</sequence>
<accession>A0A317VCM8</accession>
<gene>
    <name evidence="2" type="ORF">BO83DRAFT_379431</name>
</gene>
<protein>
    <submittedName>
        <fullName evidence="2">Uncharacterized protein</fullName>
    </submittedName>
</protein>
<evidence type="ECO:0000256" key="1">
    <source>
        <dbReference type="SAM" id="MobiDB-lite"/>
    </source>
</evidence>
<dbReference type="EMBL" id="MSFU01000016">
    <property type="protein sequence ID" value="PWY70692.1"/>
    <property type="molecule type" value="Genomic_DNA"/>
</dbReference>
<evidence type="ECO:0000313" key="3">
    <source>
        <dbReference type="Proteomes" id="UP000246171"/>
    </source>
</evidence>
<evidence type="ECO:0000313" key="2">
    <source>
        <dbReference type="EMBL" id="PWY70692.1"/>
    </source>
</evidence>
<proteinExistence type="predicted"/>
<keyword evidence="3" id="KW-1185">Reference proteome</keyword>
<comment type="caution">
    <text evidence="2">The sequence shown here is derived from an EMBL/GenBank/DDBJ whole genome shotgun (WGS) entry which is preliminary data.</text>
</comment>
<dbReference type="RefSeq" id="XP_025387029.1">
    <property type="nucleotide sequence ID" value="XM_025531506.1"/>
</dbReference>
<feature type="region of interest" description="Disordered" evidence="1">
    <location>
        <begin position="1"/>
        <end position="26"/>
    </location>
</feature>
<organism evidence="2 3">
    <name type="scientific">Aspergillus eucalypticola (strain CBS 122712 / IBT 29274)</name>
    <dbReference type="NCBI Taxonomy" id="1448314"/>
    <lineage>
        <taxon>Eukaryota</taxon>
        <taxon>Fungi</taxon>
        <taxon>Dikarya</taxon>
        <taxon>Ascomycota</taxon>
        <taxon>Pezizomycotina</taxon>
        <taxon>Eurotiomycetes</taxon>
        <taxon>Eurotiomycetidae</taxon>
        <taxon>Eurotiales</taxon>
        <taxon>Aspergillaceae</taxon>
        <taxon>Aspergillus</taxon>
        <taxon>Aspergillus subgen. Circumdati</taxon>
    </lineage>
</organism>
<name>A0A317VCM8_ASPEC</name>
<dbReference type="GeneID" id="37053468"/>
<reference evidence="2" key="1">
    <citation type="submission" date="2016-12" db="EMBL/GenBank/DDBJ databases">
        <title>The genomes of Aspergillus section Nigri reveals drivers in fungal speciation.</title>
        <authorList>
            <consortium name="DOE Joint Genome Institute"/>
            <person name="Vesth T.C."/>
            <person name="Nybo J."/>
            <person name="Theobald S."/>
            <person name="Brandl J."/>
            <person name="Frisvad J.C."/>
            <person name="Nielsen K.F."/>
            <person name="Lyhne E.K."/>
            <person name="Kogle M.E."/>
            <person name="Kuo A."/>
            <person name="Riley R."/>
            <person name="Clum A."/>
            <person name="Nolan M."/>
            <person name="Lipzen A."/>
            <person name="Salamov A."/>
            <person name="Henrissat B."/>
            <person name="Wiebenga A."/>
            <person name="De vries R.P."/>
            <person name="Grigoriev I.V."/>
            <person name="Mortensen U.H."/>
            <person name="Andersen M.R."/>
            <person name="Baker S.E."/>
        </authorList>
    </citation>
    <scope>NUCLEOTIDE SEQUENCE</scope>
    <source>
        <strain evidence="2">CBS 122712</strain>
    </source>
</reference>
<dbReference type="AlphaFoldDB" id="A0A317VCM8"/>
<dbReference type="VEuPathDB" id="FungiDB:BO83DRAFT_379431"/>
<dbReference type="Proteomes" id="UP000246171">
    <property type="component" value="Unassembled WGS sequence"/>
</dbReference>